<gene>
    <name evidence="2" type="ORF">AVDCRST_MAG38-2578</name>
</gene>
<name>A0A6J4S6J3_9ACTN</name>
<organism evidence="2">
    <name type="scientific">uncultured Solirubrobacteraceae bacterium</name>
    <dbReference type="NCBI Taxonomy" id="1162706"/>
    <lineage>
        <taxon>Bacteria</taxon>
        <taxon>Bacillati</taxon>
        <taxon>Actinomycetota</taxon>
        <taxon>Thermoleophilia</taxon>
        <taxon>Solirubrobacterales</taxon>
        <taxon>Solirubrobacteraceae</taxon>
        <taxon>environmental samples</taxon>
    </lineage>
</organism>
<evidence type="ECO:0000313" key="2">
    <source>
        <dbReference type="EMBL" id="CAA9490176.1"/>
    </source>
</evidence>
<feature type="non-terminal residue" evidence="2">
    <location>
        <position position="61"/>
    </location>
</feature>
<accession>A0A6J4S6J3</accession>
<feature type="non-terminal residue" evidence="2">
    <location>
        <position position="1"/>
    </location>
</feature>
<reference evidence="2" key="1">
    <citation type="submission" date="2020-02" db="EMBL/GenBank/DDBJ databases">
        <authorList>
            <person name="Meier V. D."/>
        </authorList>
    </citation>
    <scope>NUCLEOTIDE SEQUENCE</scope>
    <source>
        <strain evidence="2">AVDCRST_MAG38</strain>
    </source>
</reference>
<sequence length="61" mass="6737">ATHALSRHGGPDHRLADLRGRGRGRPVDRAGRGDRRGRPVRGLRPARQAARGSRRAPRRSL</sequence>
<evidence type="ECO:0000256" key="1">
    <source>
        <dbReference type="SAM" id="MobiDB-lite"/>
    </source>
</evidence>
<proteinExistence type="predicted"/>
<feature type="region of interest" description="Disordered" evidence="1">
    <location>
        <begin position="1"/>
        <end position="61"/>
    </location>
</feature>
<protein>
    <submittedName>
        <fullName evidence="2">Uncharacterized protein</fullName>
    </submittedName>
</protein>
<dbReference type="EMBL" id="CADCVJ010000216">
    <property type="protein sequence ID" value="CAA9490176.1"/>
    <property type="molecule type" value="Genomic_DNA"/>
</dbReference>
<feature type="compositionally biased region" description="Basic residues" evidence="1">
    <location>
        <begin position="52"/>
        <end position="61"/>
    </location>
</feature>
<dbReference type="AlphaFoldDB" id="A0A6J4S6J3"/>
<feature type="compositionally biased region" description="Basic and acidic residues" evidence="1">
    <location>
        <begin position="9"/>
        <end position="37"/>
    </location>
</feature>
<feature type="compositionally biased region" description="Low complexity" evidence="1">
    <location>
        <begin position="40"/>
        <end position="51"/>
    </location>
</feature>